<dbReference type="SUPFAM" id="SSF52833">
    <property type="entry name" value="Thioredoxin-like"/>
    <property type="match status" value="1"/>
</dbReference>
<dbReference type="PANTHER" id="PTHR47126:SF3">
    <property type="entry name" value="5'-ADENYLYLSULFATE REDUCTASE-LIKE 5"/>
    <property type="match status" value="1"/>
</dbReference>
<feature type="chain" id="PRO_5043832561" description="Thioredoxin domain-containing protein" evidence="1">
    <location>
        <begin position="28"/>
        <end position="328"/>
    </location>
</feature>
<feature type="signal peptide" evidence="1">
    <location>
        <begin position="1"/>
        <end position="27"/>
    </location>
</feature>
<dbReference type="EMBL" id="JAQQAF010000004">
    <property type="protein sequence ID" value="KAJ8491012.1"/>
    <property type="molecule type" value="Genomic_DNA"/>
</dbReference>
<comment type="caution">
    <text evidence="3">The sequence shown here is derived from an EMBL/GenBank/DDBJ whole genome shotgun (WGS) entry which is preliminary data.</text>
</comment>
<reference evidence="3 4" key="1">
    <citation type="submission" date="2022-12" db="EMBL/GenBank/DDBJ databases">
        <title>Chromosome-scale assembly of the Ensete ventricosum genome.</title>
        <authorList>
            <person name="Dussert Y."/>
            <person name="Stocks J."/>
            <person name="Wendawek A."/>
            <person name="Woldeyes F."/>
            <person name="Nichols R.A."/>
            <person name="Borrell J.S."/>
        </authorList>
    </citation>
    <scope>NUCLEOTIDE SEQUENCE [LARGE SCALE GENOMIC DNA]</scope>
    <source>
        <strain evidence="4">cv. Maze</strain>
        <tissue evidence="3">Seeds</tissue>
    </source>
</reference>
<sequence>MAGSARPLLALLLSLFVLAFPRYQAAAAPPLCPRSDLAFLDAIESQCPLWIELSSPQEVSGETFERELSGKQSAYYSILFYASWCLFSSNTRPMFDALSSMFPQVKHLLVEESSVMPSVLSRNGIHSFPALMLINGTTRVQYHGSRDLTSLVQFYKKNTGLNPVRYLEIEQLISEHIIICFFPVIYSRFKAFWVSHAWLLNMRVLCESSQLLEQVLHVIDVKRLWSNLRFCNKTRNFQKGANNARAWASSFASVSLSESSSSRLALVDSSASTPVIFCPSTWRTCLLETQIGLMVLETDWSDGMETGHPKVVHKGNRTRRPRQFCQQL</sequence>
<dbReference type="InterPro" id="IPR044794">
    <property type="entry name" value="APRL5/7"/>
</dbReference>
<dbReference type="Proteomes" id="UP001222027">
    <property type="component" value="Unassembled WGS sequence"/>
</dbReference>
<dbReference type="AlphaFoldDB" id="A0AAV8R3S3"/>
<name>A0AAV8R3S3_ENSVE</name>
<accession>A0AAV8R3S3</accession>
<evidence type="ECO:0000313" key="3">
    <source>
        <dbReference type="EMBL" id="KAJ8491012.1"/>
    </source>
</evidence>
<dbReference type="Pfam" id="PF00085">
    <property type="entry name" value="Thioredoxin"/>
    <property type="match status" value="1"/>
</dbReference>
<dbReference type="InterPro" id="IPR013766">
    <property type="entry name" value="Thioredoxin_domain"/>
</dbReference>
<dbReference type="Gene3D" id="3.40.30.10">
    <property type="entry name" value="Glutaredoxin"/>
    <property type="match status" value="1"/>
</dbReference>
<evidence type="ECO:0000256" key="1">
    <source>
        <dbReference type="SAM" id="SignalP"/>
    </source>
</evidence>
<organism evidence="3 4">
    <name type="scientific">Ensete ventricosum</name>
    <name type="common">Abyssinian banana</name>
    <name type="synonym">Musa ensete</name>
    <dbReference type="NCBI Taxonomy" id="4639"/>
    <lineage>
        <taxon>Eukaryota</taxon>
        <taxon>Viridiplantae</taxon>
        <taxon>Streptophyta</taxon>
        <taxon>Embryophyta</taxon>
        <taxon>Tracheophyta</taxon>
        <taxon>Spermatophyta</taxon>
        <taxon>Magnoliopsida</taxon>
        <taxon>Liliopsida</taxon>
        <taxon>Zingiberales</taxon>
        <taxon>Musaceae</taxon>
        <taxon>Ensete</taxon>
    </lineage>
</organism>
<evidence type="ECO:0000259" key="2">
    <source>
        <dbReference type="Pfam" id="PF00085"/>
    </source>
</evidence>
<dbReference type="InterPro" id="IPR036249">
    <property type="entry name" value="Thioredoxin-like_sf"/>
</dbReference>
<keyword evidence="4" id="KW-1185">Reference proteome</keyword>
<dbReference type="PANTHER" id="PTHR47126">
    <property type="entry name" value="5'-ADENYLYLSULFATE REDUCTASE-LIKE 7"/>
    <property type="match status" value="1"/>
</dbReference>
<evidence type="ECO:0000313" key="4">
    <source>
        <dbReference type="Proteomes" id="UP001222027"/>
    </source>
</evidence>
<protein>
    <recommendedName>
        <fullName evidence="2">Thioredoxin domain-containing protein</fullName>
    </recommendedName>
</protein>
<gene>
    <name evidence="3" type="ORF">OPV22_012733</name>
</gene>
<feature type="domain" description="Thioredoxin" evidence="2">
    <location>
        <begin position="58"/>
        <end position="156"/>
    </location>
</feature>
<proteinExistence type="predicted"/>
<keyword evidence="1" id="KW-0732">Signal</keyword>